<evidence type="ECO:0000256" key="9">
    <source>
        <dbReference type="ARBA" id="ARBA00043957"/>
    </source>
</evidence>
<keyword evidence="5" id="KW-0378">Hydrolase</keyword>
<dbReference type="Gene3D" id="3.30.420.10">
    <property type="entry name" value="Ribonuclease H-like superfamily/Ribonuclease H"/>
    <property type="match status" value="1"/>
</dbReference>
<proteinExistence type="inferred from homology"/>
<dbReference type="Pfam" id="PF00570">
    <property type="entry name" value="HRDC"/>
    <property type="match status" value="1"/>
</dbReference>
<dbReference type="EMBL" id="CM000160">
    <property type="protein sequence ID" value="EDW97534.1"/>
    <property type="molecule type" value="Genomic_DNA"/>
</dbReference>
<dbReference type="GO" id="GO:0005652">
    <property type="term" value="C:nuclear lamina"/>
    <property type="evidence" value="ECO:0007669"/>
    <property type="project" value="EnsemblMetazoa"/>
</dbReference>
<dbReference type="InterPro" id="IPR010997">
    <property type="entry name" value="HRDC-like_sf"/>
</dbReference>
<evidence type="ECO:0000256" key="11">
    <source>
        <dbReference type="SAM" id="MobiDB-lite"/>
    </source>
</evidence>
<sequence>MPRPPKRVHQEAKEESAPPEQPPNKSAPENVEAFTNQGFKNVIAATKAANAFPQGTARSLYLSYPGYARVMDDLSQRVVALIENVLKANNIKGDIRKRQVEEQFEMVQESNDILFERITTNLDIKSGLRRNPQQVVETQVDVMSSSTSAEPAEVSPQTQETPKAGSWNRTTGTPQRNMVSARLFTAKNIVRPQTQFKEPVDNSAQNPFVPRLKEKPNSLKPLALLPEYDDAGNIQSYLHPYEFELLKFQPAADQLQKQKPVLPALMANTELMVVDTVEKLEQALEELRQAPQIAIDVEHHSYRTFMGITCLVQMSTRSKDYIFDTLILRDEMHILNLVLTDPKKLKILHGADLDIEWLQRDLSLYIVNMFDTHRAAKALNLARLSLAYLLKHYLDLDVDKSLQLADWRMRPLPQQLVDYARQDTHFLIYVYERMTNDLLQQHADPGLLGSVYQQSTDVCKKRYNKPHIGPESHLDLVRKTKRSFDNRQLYALRGIFEWRDATARSEDESYGYVLPNHMMLQIAESLPREMQGILACCNPIPPLVRQQLHTLHQIVLKARDQPLVKPILEARSSTQASLPPSTKDFSSKLYCPHDFSHLEEIRDDLPTLLKRSSTSGKLEIPRSEEVANEGLPIAAPAMALFEKQSKPTQEEEQRWAHLRKESQTLRMPYKRYLAILPLMVQLKADQLARERSELQKRQLCPTAPTVEQNIKLEAHAIKKEEDVVYSVPLKEQLKRKHPQANGKTDADQQPTTSKRPRKDENRQPKPPVKTEPVEEVQQGAGESDDEVVEVPIERQATERPKPSPAQNKRQQKKNQFQRGFKAKNRGNHPQSSSQQIPQHTGEGNFDYKNVDFRQFKGGAQRARGTEIKQQIRGKNRPNNRNNKQFNKLFTFSNVRKEGKK</sequence>
<dbReference type="GO" id="GO:0046872">
    <property type="term" value="F:metal ion binding"/>
    <property type="evidence" value="ECO:0007669"/>
    <property type="project" value="UniProtKB-KW"/>
</dbReference>
<reference evidence="13 14" key="2">
    <citation type="journal article" date="2007" name="PLoS Biol.">
        <title>Principles of genome evolution in the Drosophila melanogaster species group.</title>
        <authorList>
            <person name="Ranz J.M."/>
            <person name="Maurin D."/>
            <person name="Chan Y.S."/>
            <person name="von Grotthuss M."/>
            <person name="Hillier L.W."/>
            <person name="Roote J."/>
            <person name="Ashburner M."/>
            <person name="Bergman C.M."/>
        </authorList>
    </citation>
    <scope>NUCLEOTIDE SEQUENCE [LARGE SCALE GENOMIC DNA]</scope>
    <source>
        <strain evidence="14">Tai18E2 / Tucson 14021-0261.01</strain>
    </source>
</reference>
<dbReference type="GO" id="GO:0071035">
    <property type="term" value="P:nuclear polyadenylation-dependent rRNA catabolic process"/>
    <property type="evidence" value="ECO:0007669"/>
    <property type="project" value="TreeGrafter"/>
</dbReference>
<dbReference type="InterPro" id="IPR045092">
    <property type="entry name" value="Rrp6-like"/>
</dbReference>
<evidence type="ECO:0000313" key="14">
    <source>
        <dbReference type="Proteomes" id="UP000002282"/>
    </source>
</evidence>
<dbReference type="CDD" id="cd06147">
    <property type="entry name" value="Rrp6p_like_exo"/>
    <property type="match status" value="1"/>
</dbReference>
<dbReference type="SMART" id="SM00341">
    <property type="entry name" value="HRDC"/>
    <property type="match status" value="1"/>
</dbReference>
<dbReference type="SMART" id="SM00474">
    <property type="entry name" value="35EXOc"/>
    <property type="match status" value="1"/>
</dbReference>
<feature type="region of interest" description="Disordered" evidence="11">
    <location>
        <begin position="143"/>
        <end position="174"/>
    </location>
</feature>
<dbReference type="GO" id="GO:0000176">
    <property type="term" value="C:nuclear exosome (RNase complex)"/>
    <property type="evidence" value="ECO:0007669"/>
    <property type="project" value="EnsemblMetazoa"/>
</dbReference>
<dbReference type="PANTHER" id="PTHR12124:SF47">
    <property type="entry name" value="EXOSOME COMPONENT 10"/>
    <property type="match status" value="1"/>
</dbReference>
<evidence type="ECO:0000313" key="13">
    <source>
        <dbReference type="EMBL" id="EDW97534.1"/>
    </source>
</evidence>
<dbReference type="InterPro" id="IPR012588">
    <property type="entry name" value="Exosome-assoc_fac_Rrp6_N"/>
</dbReference>
<dbReference type="GO" id="GO:0000278">
    <property type="term" value="P:mitotic cell cycle"/>
    <property type="evidence" value="ECO:0007669"/>
    <property type="project" value="EnsemblMetazoa"/>
</dbReference>
<evidence type="ECO:0000256" key="10">
    <source>
        <dbReference type="ARBA" id="ARBA00070365"/>
    </source>
</evidence>
<dbReference type="GO" id="GO:0003727">
    <property type="term" value="F:single-stranded RNA binding"/>
    <property type="evidence" value="ECO:0007669"/>
    <property type="project" value="TreeGrafter"/>
</dbReference>
<dbReference type="GO" id="GO:0071051">
    <property type="term" value="P:poly(A)-dependent snoRNA 3'-end processing"/>
    <property type="evidence" value="ECO:0007669"/>
    <property type="project" value="TreeGrafter"/>
</dbReference>
<dbReference type="GO" id="GO:0071039">
    <property type="term" value="P:nuclear polyadenylation-dependent CUT catabolic process"/>
    <property type="evidence" value="ECO:0007669"/>
    <property type="project" value="TreeGrafter"/>
</dbReference>
<dbReference type="InterPro" id="IPR002562">
    <property type="entry name" value="3'-5'_exonuclease_dom"/>
</dbReference>
<dbReference type="InterPro" id="IPR049559">
    <property type="entry name" value="Rrp6p-like_exo"/>
</dbReference>
<evidence type="ECO:0000256" key="6">
    <source>
        <dbReference type="ARBA" id="ARBA00022835"/>
    </source>
</evidence>
<comment type="similarity">
    <text evidence="9">Belongs to the exosome component 10/RRP6 family.</text>
</comment>
<dbReference type="SUPFAM" id="SSF47819">
    <property type="entry name" value="HRDC-like"/>
    <property type="match status" value="1"/>
</dbReference>
<dbReference type="FunFam" id="1.10.150.80:FF:000001">
    <property type="entry name" value="Putative exosome component 10"/>
    <property type="match status" value="1"/>
</dbReference>
<gene>
    <name evidence="13" type="primary">Dyak\GE26425</name>
    <name evidence="13" type="synonym">dyak_GLEANR_9967</name>
    <name evidence="13" type="synonym">GE26425</name>
    <name evidence="13" type="ORF">Dyak_GE26425</name>
</gene>
<keyword evidence="14" id="KW-1185">Reference proteome</keyword>
<dbReference type="GO" id="GO:0000467">
    <property type="term" value="P:exonucleolytic trimming to generate mature 3'-end of 5.8S rRNA from tricistronic rRNA transcript (SSU-rRNA, 5.8S rRNA, LSU-rRNA)"/>
    <property type="evidence" value="ECO:0007669"/>
    <property type="project" value="InterPro"/>
</dbReference>
<dbReference type="GO" id="GO:0005730">
    <property type="term" value="C:nucleolus"/>
    <property type="evidence" value="ECO:0007669"/>
    <property type="project" value="EnsemblMetazoa"/>
</dbReference>
<dbReference type="OMA" id="NIMRPQM"/>
<dbReference type="Gene3D" id="1.10.150.80">
    <property type="entry name" value="HRDC domain"/>
    <property type="match status" value="1"/>
</dbReference>
<dbReference type="PANTHER" id="PTHR12124">
    <property type="entry name" value="POLYMYOSITIS/SCLERODERMA AUTOANTIGEN-RELATED"/>
    <property type="match status" value="1"/>
</dbReference>
<keyword evidence="8" id="KW-0539">Nucleus</keyword>
<evidence type="ECO:0000259" key="12">
    <source>
        <dbReference type="PROSITE" id="PS50967"/>
    </source>
</evidence>
<evidence type="ECO:0000256" key="4">
    <source>
        <dbReference type="ARBA" id="ARBA00022723"/>
    </source>
</evidence>
<keyword evidence="4" id="KW-0479">Metal-binding</keyword>
<name>B4PSN8_DROYA</name>
<feature type="compositionally biased region" description="Low complexity" evidence="11">
    <location>
        <begin position="878"/>
        <end position="887"/>
    </location>
</feature>
<feature type="region of interest" description="Disordered" evidence="11">
    <location>
        <begin position="1"/>
        <end position="30"/>
    </location>
</feature>
<dbReference type="PhylomeDB" id="B4PSN8"/>
<dbReference type="GO" id="GO:0071037">
    <property type="term" value="P:nuclear polyadenylation-dependent snRNA catabolic process"/>
    <property type="evidence" value="ECO:0007669"/>
    <property type="project" value="TreeGrafter"/>
</dbReference>
<feature type="domain" description="HRDC" evidence="12">
    <location>
        <begin position="485"/>
        <end position="565"/>
    </location>
</feature>
<dbReference type="PROSITE" id="PS50967">
    <property type="entry name" value="HRDC"/>
    <property type="match status" value="1"/>
</dbReference>
<dbReference type="InterPro" id="IPR036397">
    <property type="entry name" value="RNaseH_sf"/>
</dbReference>
<dbReference type="InterPro" id="IPR002121">
    <property type="entry name" value="HRDC_dom"/>
</dbReference>
<dbReference type="HOGENOM" id="CLU_010129_1_0_1"/>
<dbReference type="GO" id="GO:0071040">
    <property type="term" value="P:nuclear polyadenylation-dependent antisense transcript catabolic process"/>
    <property type="evidence" value="ECO:0007669"/>
    <property type="project" value="TreeGrafter"/>
</dbReference>
<protein>
    <recommendedName>
        <fullName evidence="10">Exosome complex component 10 homolog</fullName>
    </recommendedName>
</protein>
<dbReference type="GO" id="GO:0071044">
    <property type="term" value="P:histone mRNA catabolic process"/>
    <property type="evidence" value="ECO:0007669"/>
    <property type="project" value="TreeGrafter"/>
</dbReference>
<organism evidence="13 14">
    <name type="scientific">Drosophila yakuba</name>
    <name type="common">Fruit fly</name>
    <dbReference type="NCBI Taxonomy" id="7245"/>
    <lineage>
        <taxon>Eukaryota</taxon>
        <taxon>Metazoa</taxon>
        <taxon>Ecdysozoa</taxon>
        <taxon>Arthropoda</taxon>
        <taxon>Hexapoda</taxon>
        <taxon>Insecta</taxon>
        <taxon>Pterygota</taxon>
        <taxon>Neoptera</taxon>
        <taxon>Endopterygota</taxon>
        <taxon>Diptera</taxon>
        <taxon>Brachycera</taxon>
        <taxon>Muscomorpha</taxon>
        <taxon>Ephydroidea</taxon>
        <taxon>Drosophilidae</taxon>
        <taxon>Drosophila</taxon>
        <taxon>Sophophora</taxon>
    </lineage>
</organism>
<dbReference type="Pfam" id="PF01612">
    <property type="entry name" value="DNA_pol_A_exo1"/>
    <property type="match status" value="1"/>
</dbReference>
<dbReference type="FunFam" id="3.30.420.10:FF:000059">
    <property type="entry name" value="Exosome complex exonuclease Rrp6"/>
    <property type="match status" value="1"/>
</dbReference>
<dbReference type="GO" id="GO:0071036">
    <property type="term" value="P:nuclear polyadenylation-dependent snoRNA catabolic process"/>
    <property type="evidence" value="ECO:0007669"/>
    <property type="project" value="TreeGrafter"/>
</dbReference>
<evidence type="ECO:0000256" key="1">
    <source>
        <dbReference type="ARBA" id="ARBA00004123"/>
    </source>
</evidence>
<feature type="compositionally biased region" description="Basic and acidic residues" evidence="11">
    <location>
        <begin position="791"/>
        <end position="801"/>
    </location>
</feature>
<dbReference type="Pfam" id="PF08066">
    <property type="entry name" value="PMC2NT"/>
    <property type="match status" value="1"/>
</dbReference>
<dbReference type="SUPFAM" id="SSF53098">
    <property type="entry name" value="Ribonuclease H-like"/>
    <property type="match status" value="1"/>
</dbReference>
<evidence type="ECO:0000256" key="5">
    <source>
        <dbReference type="ARBA" id="ARBA00022801"/>
    </source>
</evidence>
<evidence type="ECO:0000256" key="8">
    <source>
        <dbReference type="ARBA" id="ARBA00023242"/>
    </source>
</evidence>
<evidence type="ECO:0000256" key="3">
    <source>
        <dbReference type="ARBA" id="ARBA00022722"/>
    </source>
</evidence>
<dbReference type="GO" id="GO:0000175">
    <property type="term" value="F:3'-5'-RNA exonuclease activity"/>
    <property type="evidence" value="ECO:0007669"/>
    <property type="project" value="InterPro"/>
</dbReference>
<dbReference type="OrthoDB" id="2250022at2759"/>
<dbReference type="InterPro" id="IPR012337">
    <property type="entry name" value="RNaseH-like_sf"/>
</dbReference>
<dbReference type="InterPro" id="IPR044876">
    <property type="entry name" value="HRDC_dom_sf"/>
</dbReference>
<evidence type="ECO:0000256" key="2">
    <source>
        <dbReference type="ARBA" id="ARBA00022552"/>
    </source>
</evidence>
<dbReference type="KEGG" id="dya:Dyak_GE26425"/>
<dbReference type="GO" id="GO:0051607">
    <property type="term" value="P:defense response to virus"/>
    <property type="evidence" value="ECO:0007669"/>
    <property type="project" value="EnsemblMetazoa"/>
</dbReference>
<reference evidence="13 14" key="1">
    <citation type="journal article" date="2007" name="Nature">
        <title>Evolution of genes and genomes on the Drosophila phylogeny.</title>
        <authorList>
            <consortium name="Drosophila 12 Genomes Consortium"/>
            <person name="Clark A.G."/>
            <person name="Eisen M.B."/>
            <person name="Smith D.R."/>
            <person name="Bergman C.M."/>
            <person name="Oliver B."/>
            <person name="Markow T.A."/>
            <person name="Kaufman T.C."/>
            <person name="Kellis M."/>
            <person name="Gelbart W."/>
            <person name="Iyer V.N."/>
            <person name="Pollard D.A."/>
            <person name="Sackton T.B."/>
            <person name="Larracuente A.M."/>
            <person name="Singh N.D."/>
            <person name="Abad J.P."/>
            <person name="Abt D.N."/>
            <person name="Adryan B."/>
            <person name="Aguade M."/>
            <person name="Akashi H."/>
            <person name="Anderson W.W."/>
            <person name="Aquadro C.F."/>
            <person name="Ardell D.H."/>
            <person name="Arguello R."/>
            <person name="Artieri C.G."/>
            <person name="Barbash D.A."/>
            <person name="Barker D."/>
            <person name="Barsanti P."/>
            <person name="Batterham P."/>
            <person name="Batzoglou S."/>
            <person name="Begun D."/>
            <person name="Bhutkar A."/>
            <person name="Blanco E."/>
            <person name="Bosak S.A."/>
            <person name="Bradley R.K."/>
            <person name="Brand A.D."/>
            <person name="Brent M.R."/>
            <person name="Brooks A.N."/>
            <person name="Brown R.H."/>
            <person name="Butlin R.K."/>
            <person name="Caggese C."/>
            <person name="Calvi B.R."/>
            <person name="Bernardo de Carvalho A."/>
            <person name="Caspi A."/>
            <person name="Castrezana S."/>
            <person name="Celniker S.E."/>
            <person name="Chang J.L."/>
            <person name="Chapple C."/>
            <person name="Chatterji S."/>
            <person name="Chinwalla A."/>
            <person name="Civetta A."/>
            <person name="Clifton S.W."/>
            <person name="Comeron J.M."/>
            <person name="Costello J.C."/>
            <person name="Coyne J.A."/>
            <person name="Daub J."/>
            <person name="David R.G."/>
            <person name="Delcher A.L."/>
            <person name="Delehaunty K."/>
            <person name="Do C.B."/>
            <person name="Ebling H."/>
            <person name="Edwards K."/>
            <person name="Eickbush T."/>
            <person name="Evans J.D."/>
            <person name="Filipski A."/>
            <person name="Findeiss S."/>
            <person name="Freyhult E."/>
            <person name="Fulton L."/>
            <person name="Fulton R."/>
            <person name="Garcia A.C."/>
            <person name="Gardiner A."/>
            <person name="Garfield D.A."/>
            <person name="Garvin B.E."/>
            <person name="Gibson G."/>
            <person name="Gilbert D."/>
            <person name="Gnerre S."/>
            <person name="Godfrey J."/>
            <person name="Good R."/>
            <person name="Gotea V."/>
            <person name="Gravely B."/>
            <person name="Greenberg A.J."/>
            <person name="Griffiths-Jones S."/>
            <person name="Gross S."/>
            <person name="Guigo R."/>
            <person name="Gustafson E.A."/>
            <person name="Haerty W."/>
            <person name="Hahn M.W."/>
            <person name="Halligan D.L."/>
            <person name="Halpern A.L."/>
            <person name="Halter G.M."/>
            <person name="Han M.V."/>
            <person name="Heger A."/>
            <person name="Hillier L."/>
            <person name="Hinrichs A.S."/>
            <person name="Holmes I."/>
            <person name="Hoskins R.A."/>
            <person name="Hubisz M.J."/>
            <person name="Hultmark D."/>
            <person name="Huntley M.A."/>
            <person name="Jaffe D.B."/>
            <person name="Jagadeeshan S."/>
            <person name="Jeck W.R."/>
            <person name="Johnson J."/>
            <person name="Jones C.D."/>
            <person name="Jordan W.C."/>
            <person name="Karpen G.H."/>
            <person name="Kataoka E."/>
            <person name="Keightley P.D."/>
            <person name="Kheradpour P."/>
            <person name="Kirkness E.F."/>
            <person name="Koerich L.B."/>
            <person name="Kristiansen K."/>
            <person name="Kudrna D."/>
            <person name="Kulathinal R.J."/>
            <person name="Kumar S."/>
            <person name="Kwok R."/>
            <person name="Lander E."/>
            <person name="Langley C.H."/>
            <person name="Lapoint R."/>
            <person name="Lazzaro B.P."/>
            <person name="Lee S.J."/>
            <person name="Levesque L."/>
            <person name="Li R."/>
            <person name="Lin C.F."/>
            <person name="Lin M.F."/>
            <person name="Lindblad-Toh K."/>
            <person name="Llopart A."/>
            <person name="Long M."/>
            <person name="Low L."/>
            <person name="Lozovsky E."/>
            <person name="Lu J."/>
            <person name="Luo M."/>
            <person name="Machado C.A."/>
            <person name="Makalowski W."/>
            <person name="Marzo M."/>
            <person name="Matsuda M."/>
            <person name="Matzkin L."/>
            <person name="McAllister B."/>
            <person name="McBride C.S."/>
            <person name="McKernan B."/>
            <person name="McKernan K."/>
            <person name="Mendez-Lago M."/>
            <person name="Minx P."/>
            <person name="Mollenhauer M.U."/>
            <person name="Montooth K."/>
            <person name="Mount S.M."/>
            <person name="Mu X."/>
            <person name="Myers E."/>
            <person name="Negre B."/>
            <person name="Newfeld S."/>
            <person name="Nielsen R."/>
            <person name="Noor M.A."/>
            <person name="O'Grady P."/>
            <person name="Pachter L."/>
            <person name="Papaceit M."/>
            <person name="Parisi M.J."/>
            <person name="Parisi M."/>
            <person name="Parts L."/>
            <person name="Pedersen J.S."/>
            <person name="Pesole G."/>
            <person name="Phillippy A.M."/>
            <person name="Ponting C.P."/>
            <person name="Pop M."/>
            <person name="Porcelli D."/>
            <person name="Powell J.R."/>
            <person name="Prohaska S."/>
            <person name="Pruitt K."/>
            <person name="Puig M."/>
            <person name="Quesneville H."/>
            <person name="Ram K.R."/>
            <person name="Rand D."/>
            <person name="Rasmussen M.D."/>
            <person name="Reed L.K."/>
            <person name="Reenan R."/>
            <person name="Reily A."/>
            <person name="Remington K.A."/>
            <person name="Rieger T.T."/>
            <person name="Ritchie M.G."/>
            <person name="Robin C."/>
            <person name="Rogers Y.H."/>
            <person name="Rohde C."/>
            <person name="Rozas J."/>
            <person name="Rubenfield M.J."/>
            <person name="Ruiz A."/>
            <person name="Russo S."/>
            <person name="Salzberg S.L."/>
            <person name="Sanchez-Gracia A."/>
            <person name="Saranga D.J."/>
            <person name="Sato H."/>
            <person name="Schaeffer S.W."/>
            <person name="Schatz M.C."/>
            <person name="Schlenke T."/>
            <person name="Schwartz R."/>
            <person name="Segarra C."/>
            <person name="Singh R.S."/>
            <person name="Sirot L."/>
            <person name="Sirota M."/>
            <person name="Sisneros N.B."/>
            <person name="Smith C.D."/>
            <person name="Smith T.F."/>
            <person name="Spieth J."/>
            <person name="Stage D.E."/>
            <person name="Stark A."/>
            <person name="Stephan W."/>
            <person name="Strausberg R.L."/>
            <person name="Strempel S."/>
            <person name="Sturgill D."/>
            <person name="Sutton G."/>
            <person name="Sutton G.G."/>
            <person name="Tao W."/>
            <person name="Teichmann S."/>
            <person name="Tobari Y.N."/>
            <person name="Tomimura Y."/>
            <person name="Tsolas J.M."/>
            <person name="Valente V.L."/>
            <person name="Venter E."/>
            <person name="Venter J.C."/>
            <person name="Vicario S."/>
            <person name="Vieira F.G."/>
            <person name="Vilella A.J."/>
            <person name="Villasante A."/>
            <person name="Walenz B."/>
            <person name="Wang J."/>
            <person name="Wasserman M."/>
            <person name="Watts T."/>
            <person name="Wilson D."/>
            <person name="Wilson R.K."/>
            <person name="Wing R.A."/>
            <person name="Wolfner M.F."/>
            <person name="Wong A."/>
            <person name="Wong G.K."/>
            <person name="Wu C.I."/>
            <person name="Wu G."/>
            <person name="Yamamoto D."/>
            <person name="Yang H.P."/>
            <person name="Yang S.P."/>
            <person name="Yorke J.A."/>
            <person name="Yoshida K."/>
            <person name="Zdobnov E."/>
            <person name="Zhang P."/>
            <person name="Zhang Y."/>
            <person name="Zimin A.V."/>
            <person name="Baldwin J."/>
            <person name="Abdouelleil A."/>
            <person name="Abdulkadir J."/>
            <person name="Abebe A."/>
            <person name="Abera B."/>
            <person name="Abreu J."/>
            <person name="Acer S.C."/>
            <person name="Aftuck L."/>
            <person name="Alexander A."/>
            <person name="An P."/>
            <person name="Anderson E."/>
            <person name="Anderson S."/>
            <person name="Arachi H."/>
            <person name="Azer M."/>
            <person name="Bachantsang P."/>
            <person name="Barry A."/>
            <person name="Bayul T."/>
            <person name="Berlin A."/>
            <person name="Bessette D."/>
            <person name="Bloom T."/>
            <person name="Blye J."/>
            <person name="Boguslavskiy L."/>
            <person name="Bonnet C."/>
            <person name="Boukhgalter B."/>
            <person name="Bourzgui I."/>
            <person name="Brown A."/>
            <person name="Cahill P."/>
            <person name="Channer S."/>
            <person name="Cheshatsang Y."/>
            <person name="Chuda L."/>
            <person name="Citroen M."/>
            <person name="Collymore A."/>
            <person name="Cooke P."/>
            <person name="Costello M."/>
            <person name="D'Aco K."/>
            <person name="Daza R."/>
            <person name="De Haan G."/>
            <person name="DeGray S."/>
            <person name="DeMaso C."/>
            <person name="Dhargay N."/>
            <person name="Dooley K."/>
            <person name="Dooley E."/>
            <person name="Doricent M."/>
            <person name="Dorje P."/>
            <person name="Dorjee K."/>
            <person name="Dupes A."/>
            <person name="Elong R."/>
            <person name="Falk J."/>
            <person name="Farina A."/>
            <person name="Faro S."/>
            <person name="Ferguson D."/>
            <person name="Fisher S."/>
            <person name="Foley C.D."/>
            <person name="Franke A."/>
            <person name="Friedrich D."/>
            <person name="Gadbois L."/>
            <person name="Gearin G."/>
            <person name="Gearin C.R."/>
            <person name="Giannoukos G."/>
            <person name="Goode T."/>
            <person name="Graham J."/>
            <person name="Grandbois E."/>
            <person name="Grewal S."/>
            <person name="Gyaltsen K."/>
            <person name="Hafez N."/>
            <person name="Hagos B."/>
            <person name="Hall J."/>
            <person name="Henson C."/>
            <person name="Hollinger A."/>
            <person name="Honan T."/>
            <person name="Huard M.D."/>
            <person name="Hughes L."/>
            <person name="Hurhula B."/>
            <person name="Husby M.E."/>
            <person name="Kamat A."/>
            <person name="Kanga B."/>
            <person name="Kashin S."/>
            <person name="Khazanovich D."/>
            <person name="Kisner P."/>
            <person name="Lance K."/>
            <person name="Lara M."/>
            <person name="Lee W."/>
            <person name="Lennon N."/>
            <person name="Letendre F."/>
            <person name="LeVine R."/>
            <person name="Lipovsky A."/>
            <person name="Liu X."/>
            <person name="Liu J."/>
            <person name="Liu S."/>
            <person name="Lokyitsang T."/>
            <person name="Lokyitsang Y."/>
            <person name="Lubonja R."/>
            <person name="Lui A."/>
            <person name="MacDonald P."/>
            <person name="Magnisalis V."/>
            <person name="Maru K."/>
            <person name="Matthews C."/>
            <person name="McCusker W."/>
            <person name="McDonough S."/>
            <person name="Mehta T."/>
            <person name="Meldrim J."/>
            <person name="Meneus L."/>
            <person name="Mihai O."/>
            <person name="Mihalev A."/>
            <person name="Mihova T."/>
            <person name="Mittelman R."/>
            <person name="Mlenga V."/>
            <person name="Montmayeur A."/>
            <person name="Mulrain L."/>
            <person name="Navidi A."/>
            <person name="Naylor J."/>
            <person name="Negash T."/>
            <person name="Nguyen T."/>
            <person name="Nguyen N."/>
            <person name="Nicol R."/>
            <person name="Norbu C."/>
            <person name="Norbu N."/>
            <person name="Novod N."/>
            <person name="O'Neill B."/>
            <person name="Osman S."/>
            <person name="Markiewicz E."/>
            <person name="Oyono O.L."/>
            <person name="Patti C."/>
            <person name="Phunkhang P."/>
            <person name="Pierre F."/>
            <person name="Priest M."/>
            <person name="Raghuraman S."/>
            <person name="Rege F."/>
            <person name="Reyes R."/>
            <person name="Rise C."/>
            <person name="Rogov P."/>
            <person name="Ross K."/>
            <person name="Ryan E."/>
            <person name="Settipalli S."/>
            <person name="Shea T."/>
            <person name="Sherpa N."/>
            <person name="Shi L."/>
            <person name="Shih D."/>
            <person name="Sparrow T."/>
            <person name="Spaulding J."/>
            <person name="Stalker J."/>
            <person name="Stange-Thomann N."/>
            <person name="Stavropoulos S."/>
            <person name="Stone C."/>
            <person name="Strader C."/>
            <person name="Tesfaye S."/>
            <person name="Thomson T."/>
            <person name="Thoulutsang Y."/>
            <person name="Thoulutsang D."/>
            <person name="Topham K."/>
            <person name="Topping I."/>
            <person name="Tsamla T."/>
            <person name="Vassiliev H."/>
            <person name="Vo A."/>
            <person name="Wangchuk T."/>
            <person name="Wangdi T."/>
            <person name="Weiand M."/>
            <person name="Wilkinson J."/>
            <person name="Wilson A."/>
            <person name="Yadav S."/>
            <person name="Young G."/>
            <person name="Yu Q."/>
            <person name="Zembek L."/>
            <person name="Zhong D."/>
            <person name="Zimmer A."/>
            <person name="Zwirko Z."/>
            <person name="Jaffe D.B."/>
            <person name="Alvarez P."/>
            <person name="Brockman W."/>
            <person name="Butler J."/>
            <person name="Chin C."/>
            <person name="Gnerre S."/>
            <person name="Grabherr M."/>
            <person name="Kleber M."/>
            <person name="Mauceli E."/>
            <person name="MacCallum I."/>
        </authorList>
    </citation>
    <scope>NUCLEOTIDE SEQUENCE [LARGE SCALE GENOMIC DNA]</scope>
    <source>
        <strain evidence="14">Tai18E2 / Tucson 14021-0261.01</strain>
    </source>
</reference>
<dbReference type="GO" id="GO:0007059">
    <property type="term" value="P:chromosome segregation"/>
    <property type="evidence" value="ECO:0007669"/>
    <property type="project" value="EnsemblMetazoa"/>
</dbReference>
<evidence type="ECO:0000256" key="7">
    <source>
        <dbReference type="ARBA" id="ARBA00022839"/>
    </source>
</evidence>
<dbReference type="AlphaFoldDB" id="B4PSN8"/>
<accession>B4PSN8</accession>
<keyword evidence="3" id="KW-0540">Nuclease</keyword>
<keyword evidence="2" id="KW-0698">rRNA processing</keyword>
<keyword evidence="7" id="KW-0269">Exonuclease</keyword>
<dbReference type="GO" id="GO:0071038">
    <property type="term" value="P:TRAMP-dependent tRNA surveillance pathway"/>
    <property type="evidence" value="ECO:0007669"/>
    <property type="project" value="TreeGrafter"/>
</dbReference>
<dbReference type="GO" id="GO:0000166">
    <property type="term" value="F:nucleotide binding"/>
    <property type="evidence" value="ECO:0007669"/>
    <property type="project" value="InterPro"/>
</dbReference>
<dbReference type="eggNOG" id="KOG2206">
    <property type="taxonomic scope" value="Eukaryota"/>
</dbReference>
<comment type="subcellular location">
    <subcellularLocation>
        <location evidence="1">Nucleus</location>
    </subcellularLocation>
</comment>
<feature type="region of interest" description="Disordered" evidence="11">
    <location>
        <begin position="731"/>
        <end position="900"/>
    </location>
</feature>
<keyword evidence="6" id="KW-0271">Exosome</keyword>
<dbReference type="Proteomes" id="UP000002282">
    <property type="component" value="Chromosome 3R"/>
</dbReference>